<dbReference type="SMART" id="SM00508">
    <property type="entry name" value="PostSET"/>
    <property type="match status" value="1"/>
</dbReference>
<feature type="domain" description="AWS" evidence="11">
    <location>
        <begin position="272"/>
        <end position="319"/>
    </location>
</feature>
<evidence type="ECO:0008006" key="14">
    <source>
        <dbReference type="Google" id="ProtNLM"/>
    </source>
</evidence>
<keyword evidence="13" id="KW-1185">Reference proteome</keyword>
<sequence>MYKLCSHPGSYSRWYLPSFPGLALSHYKTARSSSAPERLDTKLSSMGKRVRKTLEKGVTQVPRELKRLQDTKEYAHIDTVPVRYTVWSNGKYVDPKELEAKKKAEEEAKKERNPEAGALPASHSNKNDDDTVGAASGSQDAVPPHNNVAGDVDAAQAKKSRPVKKWLDKGLYAGQAFPDDISKGLTIPEKKSLAQHPELHQKPGVPVNKALPPPMFNGLRLLLHGRDFKLPFDICNPLPPGQPKPTQYRTITKNRFVGDASAIWKKTPVVEDYTSKCVCKPENGCDEDCQNRIMLYECDETNCNVGKARCSNRAFQDLQERTKKGGRYRVGVEVLKTADRGYGVRSNRCFEPNQIIMEYTGEIITEKECERRMNEVYKNNECYYLMSFDQNMIIDATTGSIARFVNHSCSPNCRMIKWVVSGQPRMALFAGDNPIMTGEELTYDYNFDPFSAKNVQKCLCGSPNCRGVLGPKPREVKPPREKKQLLKGTVKTGKRKLKELLEGDAVGEEGGKKSTPKKRKIATATKTIAKTVATAKGVKRSLTKTSAKVVKGTAAAVKRGASSLSIKTKHTKTTTKTKTTTTATVAVKTKPQVKCVTTVPQSGKPTDAKTTIDTSVTTQKKASAATSGKSGVLKMYGKKGGGKAVKAMVKSASTAAVNSSSAPVISPSTCSTIVAVGTDQVTAADLVKGGGNMAASSSTTPPKRGEKTTDPMAPVSASTRASISPARKRTPSRKLLEASSFLTTSAGKKPLGVTKKKSPASSMKKGLDLALALAKAQEQE</sequence>
<keyword evidence="4" id="KW-0489">Methyltransferase</keyword>
<dbReference type="Pfam" id="PF00856">
    <property type="entry name" value="SET"/>
    <property type="match status" value="1"/>
</dbReference>
<feature type="region of interest" description="Disordered" evidence="8">
    <location>
        <begin position="98"/>
        <end position="160"/>
    </location>
</feature>
<feature type="region of interest" description="Disordered" evidence="8">
    <location>
        <begin position="746"/>
        <end position="765"/>
    </location>
</feature>
<dbReference type="AlphaFoldDB" id="A0AAD9IFF1"/>
<dbReference type="InterPro" id="IPR003616">
    <property type="entry name" value="Post-SET_dom"/>
</dbReference>
<reference evidence="12" key="1">
    <citation type="journal article" date="2023" name="Mol. Plant Microbe Interact.">
        <title>Elucidating the Obligate Nature and Biological Capacity of an Invasive Fungal Corn Pathogen.</title>
        <authorList>
            <person name="MacCready J.S."/>
            <person name="Roggenkamp E.M."/>
            <person name="Gdanetz K."/>
            <person name="Chilvers M.I."/>
        </authorList>
    </citation>
    <scope>NUCLEOTIDE SEQUENCE</scope>
    <source>
        <strain evidence="12">PM02</strain>
    </source>
</reference>
<keyword evidence="5" id="KW-0808">Transferase</keyword>
<dbReference type="EMBL" id="JAQQPM010000009">
    <property type="protein sequence ID" value="KAK2075397.1"/>
    <property type="molecule type" value="Genomic_DNA"/>
</dbReference>
<dbReference type="GO" id="GO:0005634">
    <property type="term" value="C:nucleus"/>
    <property type="evidence" value="ECO:0007669"/>
    <property type="project" value="UniProtKB-SubCell"/>
</dbReference>
<evidence type="ECO:0000256" key="6">
    <source>
        <dbReference type="ARBA" id="ARBA00022691"/>
    </source>
</evidence>
<dbReference type="InterPro" id="IPR006560">
    <property type="entry name" value="AWS_dom"/>
</dbReference>
<gene>
    <name evidence="12" type="ORF">P8C59_009526</name>
</gene>
<dbReference type="GO" id="GO:0032259">
    <property type="term" value="P:methylation"/>
    <property type="evidence" value="ECO:0007669"/>
    <property type="project" value="UniProtKB-KW"/>
</dbReference>
<dbReference type="PROSITE" id="PS50868">
    <property type="entry name" value="POST_SET"/>
    <property type="match status" value="1"/>
</dbReference>
<evidence type="ECO:0000313" key="13">
    <source>
        <dbReference type="Proteomes" id="UP001217918"/>
    </source>
</evidence>
<dbReference type="InterPro" id="IPR001214">
    <property type="entry name" value="SET_dom"/>
</dbReference>
<dbReference type="FunFam" id="2.170.270.10:FF:000037">
    <property type="entry name" value="Histone-lysine N-methyltransferase"/>
    <property type="match status" value="1"/>
</dbReference>
<comment type="caution">
    <text evidence="12">The sequence shown here is derived from an EMBL/GenBank/DDBJ whole genome shotgun (WGS) entry which is preliminary data.</text>
</comment>
<evidence type="ECO:0000256" key="3">
    <source>
        <dbReference type="ARBA" id="ARBA00022454"/>
    </source>
</evidence>
<evidence type="ECO:0000256" key="2">
    <source>
        <dbReference type="ARBA" id="ARBA00004286"/>
    </source>
</evidence>
<evidence type="ECO:0000313" key="12">
    <source>
        <dbReference type="EMBL" id="KAK2075397.1"/>
    </source>
</evidence>
<proteinExistence type="predicted"/>
<organism evidence="12 13">
    <name type="scientific">Phyllachora maydis</name>
    <dbReference type="NCBI Taxonomy" id="1825666"/>
    <lineage>
        <taxon>Eukaryota</taxon>
        <taxon>Fungi</taxon>
        <taxon>Dikarya</taxon>
        <taxon>Ascomycota</taxon>
        <taxon>Pezizomycotina</taxon>
        <taxon>Sordariomycetes</taxon>
        <taxon>Sordariomycetidae</taxon>
        <taxon>Phyllachorales</taxon>
        <taxon>Phyllachoraceae</taxon>
        <taxon>Phyllachora</taxon>
    </lineage>
</organism>
<dbReference type="InterPro" id="IPR046341">
    <property type="entry name" value="SET_dom_sf"/>
</dbReference>
<dbReference type="Pfam" id="PF17907">
    <property type="entry name" value="AWS"/>
    <property type="match status" value="1"/>
</dbReference>
<dbReference type="SUPFAM" id="SSF82199">
    <property type="entry name" value="SET domain"/>
    <property type="match status" value="1"/>
</dbReference>
<dbReference type="PROSITE" id="PS51215">
    <property type="entry name" value="AWS"/>
    <property type="match status" value="1"/>
</dbReference>
<feature type="domain" description="SET" evidence="9">
    <location>
        <begin position="330"/>
        <end position="446"/>
    </location>
</feature>
<dbReference type="InterPro" id="IPR050777">
    <property type="entry name" value="SET2_Histone-Lys_MeTrsfase"/>
</dbReference>
<dbReference type="PANTHER" id="PTHR22884">
    <property type="entry name" value="SET DOMAIN PROTEINS"/>
    <property type="match status" value="1"/>
</dbReference>
<feature type="region of interest" description="Disordered" evidence="8">
    <location>
        <begin position="689"/>
        <end position="741"/>
    </location>
</feature>
<dbReference type="GO" id="GO:0005694">
    <property type="term" value="C:chromosome"/>
    <property type="evidence" value="ECO:0007669"/>
    <property type="project" value="UniProtKB-SubCell"/>
</dbReference>
<evidence type="ECO:0000256" key="8">
    <source>
        <dbReference type="SAM" id="MobiDB-lite"/>
    </source>
</evidence>
<dbReference type="Gene3D" id="2.170.270.10">
    <property type="entry name" value="SET domain"/>
    <property type="match status" value="1"/>
</dbReference>
<evidence type="ECO:0000259" key="10">
    <source>
        <dbReference type="PROSITE" id="PS50868"/>
    </source>
</evidence>
<protein>
    <recommendedName>
        <fullName evidence="14">Histone-lysine N-methyltransferase ASH1L</fullName>
    </recommendedName>
</protein>
<feature type="domain" description="Post-SET" evidence="10">
    <location>
        <begin position="454"/>
        <end position="470"/>
    </location>
</feature>
<evidence type="ECO:0000256" key="1">
    <source>
        <dbReference type="ARBA" id="ARBA00004123"/>
    </source>
</evidence>
<keyword evidence="7" id="KW-0539">Nucleus</keyword>
<name>A0AAD9IFF1_9PEZI</name>
<dbReference type="GO" id="GO:0042054">
    <property type="term" value="F:histone methyltransferase activity"/>
    <property type="evidence" value="ECO:0007669"/>
    <property type="project" value="InterPro"/>
</dbReference>
<comment type="subcellular location">
    <subcellularLocation>
        <location evidence="2">Chromosome</location>
    </subcellularLocation>
    <subcellularLocation>
        <location evidence="1">Nucleus</location>
    </subcellularLocation>
</comment>
<evidence type="ECO:0000259" key="11">
    <source>
        <dbReference type="PROSITE" id="PS51215"/>
    </source>
</evidence>
<evidence type="ECO:0000256" key="7">
    <source>
        <dbReference type="ARBA" id="ARBA00023242"/>
    </source>
</evidence>
<keyword evidence="3" id="KW-0158">Chromosome</keyword>
<evidence type="ECO:0000256" key="4">
    <source>
        <dbReference type="ARBA" id="ARBA00022603"/>
    </source>
</evidence>
<evidence type="ECO:0000259" key="9">
    <source>
        <dbReference type="PROSITE" id="PS50280"/>
    </source>
</evidence>
<feature type="compositionally biased region" description="Basic and acidic residues" evidence="8">
    <location>
        <begin position="98"/>
        <end position="114"/>
    </location>
</feature>
<accession>A0AAD9IFF1</accession>
<evidence type="ECO:0000256" key="5">
    <source>
        <dbReference type="ARBA" id="ARBA00022679"/>
    </source>
</evidence>
<keyword evidence="6" id="KW-0949">S-adenosyl-L-methionine</keyword>
<dbReference type="PROSITE" id="PS50280">
    <property type="entry name" value="SET"/>
    <property type="match status" value="1"/>
</dbReference>
<dbReference type="SMART" id="SM00317">
    <property type="entry name" value="SET"/>
    <property type="match status" value="1"/>
</dbReference>
<dbReference type="Proteomes" id="UP001217918">
    <property type="component" value="Unassembled WGS sequence"/>
</dbReference>